<dbReference type="InterPro" id="IPR051283">
    <property type="entry name" value="Sec_Metabolite_Acyltrans"/>
</dbReference>
<keyword evidence="1" id="KW-0808">Transferase</keyword>
<reference evidence="2 3" key="1">
    <citation type="submission" date="2018-06" db="EMBL/GenBank/DDBJ databases">
        <title>WGS assembly of Brassica rapa FPsc.</title>
        <authorList>
            <person name="Bowman J."/>
            <person name="Kohchi T."/>
            <person name="Yamato K."/>
            <person name="Jenkins J."/>
            <person name="Shu S."/>
            <person name="Ishizaki K."/>
            <person name="Yamaoka S."/>
            <person name="Nishihama R."/>
            <person name="Nakamura Y."/>
            <person name="Berger F."/>
            <person name="Adam C."/>
            <person name="Aki S."/>
            <person name="Althoff F."/>
            <person name="Araki T."/>
            <person name="Arteaga-Vazquez M."/>
            <person name="Balasubrmanian S."/>
            <person name="Bauer D."/>
            <person name="Boehm C."/>
            <person name="Briginshaw L."/>
            <person name="Caballero-Perez J."/>
            <person name="Catarino B."/>
            <person name="Chen F."/>
            <person name="Chiyoda S."/>
            <person name="Chovatia M."/>
            <person name="Davies K."/>
            <person name="Delmans M."/>
            <person name="Demura T."/>
            <person name="Dierschke T."/>
            <person name="Dolan L."/>
            <person name="Dorantes-Acosta A."/>
            <person name="Eklund D."/>
            <person name="Florent S."/>
            <person name="Flores-Sandoval E."/>
            <person name="Fujiyama A."/>
            <person name="Fukuzawa H."/>
            <person name="Galik B."/>
            <person name="Grimanelli D."/>
            <person name="Grimwood J."/>
            <person name="Grossniklaus U."/>
            <person name="Hamada T."/>
            <person name="Haseloff J."/>
            <person name="Hetherington A."/>
            <person name="Higo A."/>
            <person name="Hirakawa Y."/>
            <person name="Hundley H."/>
            <person name="Ikeda Y."/>
            <person name="Inoue K."/>
            <person name="Inoue S."/>
            <person name="Ishida S."/>
            <person name="Jia Q."/>
            <person name="Kakita M."/>
            <person name="Kanazawa T."/>
            <person name="Kawai Y."/>
            <person name="Kawashima T."/>
            <person name="Kennedy M."/>
            <person name="Kinose K."/>
            <person name="Kinoshita T."/>
            <person name="Kohara Y."/>
            <person name="Koide E."/>
            <person name="Komatsu K."/>
            <person name="Kopischke S."/>
            <person name="Kubo M."/>
            <person name="Kyozuka J."/>
            <person name="Lagercrantz U."/>
            <person name="Lin S."/>
            <person name="Lindquist E."/>
            <person name="Lipzen A."/>
            <person name="Lu C."/>
            <person name="Luna E."/>
            <person name="Martienssen R."/>
            <person name="Minamino N."/>
            <person name="Mizutani M."/>
            <person name="Mizutani M."/>
            <person name="Mochizuki N."/>
            <person name="Monte I."/>
            <person name="Mosher R."/>
            <person name="Nagasaki H."/>
            <person name="Nakagami H."/>
            <person name="Naramoto S."/>
            <person name="Nishitani K."/>
            <person name="Ohtani M."/>
            <person name="Okamoto T."/>
            <person name="Okumura M."/>
            <person name="Phillips J."/>
            <person name="Pollak B."/>
            <person name="Reinders A."/>
            <person name="Roevekamp M."/>
            <person name="Sano R."/>
            <person name="Sawa S."/>
            <person name="Schmid M."/>
            <person name="Shirakawa M."/>
            <person name="Solano R."/>
            <person name="Spunde A."/>
            <person name="Suetsugu N."/>
            <person name="Sugano S."/>
            <person name="Sugiyama A."/>
            <person name="Sun R."/>
            <person name="Suzuki Y."/>
            <person name="Takenaka M."/>
            <person name="Takezawa D."/>
            <person name="Tomogane H."/>
            <person name="Tsuzuki M."/>
            <person name="Ueda T."/>
            <person name="Umeda M."/>
            <person name="Ward J."/>
            <person name="Watanabe Y."/>
            <person name="Yazaki K."/>
            <person name="Yokoyama R."/>
            <person name="Yoshitake Y."/>
            <person name="Yotsui I."/>
            <person name="Zachgo S."/>
            <person name="Schmutz J."/>
        </authorList>
    </citation>
    <scope>NUCLEOTIDE SEQUENCE [LARGE SCALE GENOMIC DNA]</scope>
    <source>
        <strain evidence="3">cv. B-3</strain>
    </source>
</reference>
<dbReference type="PANTHER" id="PTHR31896:SF48">
    <property type="entry name" value="BNAA09G06710D PROTEIN"/>
    <property type="match status" value="1"/>
</dbReference>
<name>A0A397Y1Q8_BRACM</name>
<evidence type="ECO:0000256" key="1">
    <source>
        <dbReference type="ARBA" id="ARBA00022679"/>
    </source>
</evidence>
<dbReference type="EMBL" id="CM010636">
    <property type="protein sequence ID" value="RID43933.1"/>
    <property type="molecule type" value="Genomic_DNA"/>
</dbReference>
<dbReference type="GO" id="GO:0016740">
    <property type="term" value="F:transferase activity"/>
    <property type="evidence" value="ECO:0007669"/>
    <property type="project" value="UniProtKB-KW"/>
</dbReference>
<dbReference type="Pfam" id="PF02458">
    <property type="entry name" value="Transferase"/>
    <property type="match status" value="1"/>
</dbReference>
<gene>
    <name evidence="2" type="ORF">BRARA_I00767</name>
</gene>
<dbReference type="Proteomes" id="UP000264353">
    <property type="component" value="Chromosome A9"/>
</dbReference>
<organism evidence="2 3">
    <name type="scientific">Brassica campestris</name>
    <name type="common">Field mustard</name>
    <dbReference type="NCBI Taxonomy" id="3711"/>
    <lineage>
        <taxon>Eukaryota</taxon>
        <taxon>Viridiplantae</taxon>
        <taxon>Streptophyta</taxon>
        <taxon>Embryophyta</taxon>
        <taxon>Tracheophyta</taxon>
        <taxon>Spermatophyta</taxon>
        <taxon>Magnoliopsida</taxon>
        <taxon>eudicotyledons</taxon>
        <taxon>Gunneridae</taxon>
        <taxon>Pentapetalae</taxon>
        <taxon>rosids</taxon>
        <taxon>malvids</taxon>
        <taxon>Brassicales</taxon>
        <taxon>Brassicaceae</taxon>
        <taxon>Brassiceae</taxon>
        <taxon>Brassica</taxon>
    </lineage>
</organism>
<dbReference type="PANTHER" id="PTHR31896">
    <property type="entry name" value="FAMILY REGULATORY PROTEIN, PUTATIVE (AFU_ORTHOLOGUE AFUA_3G14730)-RELATED"/>
    <property type="match status" value="1"/>
</dbReference>
<protein>
    <recommendedName>
        <fullName evidence="4">Acetyltransferase</fullName>
    </recommendedName>
</protein>
<evidence type="ECO:0000313" key="3">
    <source>
        <dbReference type="Proteomes" id="UP000264353"/>
    </source>
</evidence>
<dbReference type="InterPro" id="IPR023213">
    <property type="entry name" value="CAT-like_dom_sf"/>
</dbReference>
<dbReference type="Gene3D" id="3.30.559.10">
    <property type="entry name" value="Chloramphenicol acetyltransferase-like domain"/>
    <property type="match status" value="2"/>
</dbReference>
<dbReference type="AlphaFoldDB" id="A0A397Y1Q8"/>
<evidence type="ECO:0000313" key="2">
    <source>
        <dbReference type="EMBL" id="RID43933.1"/>
    </source>
</evidence>
<accession>A0A397Y1Q8</accession>
<sequence>MADAVVVISETIVQPESYEDGSDRVKIHLTPFDLFFLRTEYAQRALIFPQPDPETNIISQLKSSLSIALKIFYPLAGRLVKTHNEDDETVSFFIDCNGSGVRFVHASAVTVSVNDVLDPANAAVPGFWNAFFPLNGVESWEGVSESLVAFQVTELKDGVFIGYGNNHMVADGISMWSFFRTLTEICCSAGGQKMFPPLPLREWFLDGIDYPIRVPISETIFAKVVSPSSSPPDLRKKIFRFTSRSISELKEKANDEVVGFDDDEDIQISSFQAVMAHMWRSITKNSDLNLQEVVHCKLAMDIRQRLNPPPEKECFGSMVGLATATTTAGEMLNNGLGWVALQLNKTVRSQTNEVYNRFAENWVKTPNIPNGLVVNNSLVVASSPRFNVFGNDFGWGKPIAVRPGPGIAGHGKILVYPGTEQGSMEVHTSLWSHVLEKLLADAEFLQHVVRLY</sequence>
<evidence type="ECO:0008006" key="4">
    <source>
        <dbReference type="Google" id="ProtNLM"/>
    </source>
</evidence>
<proteinExistence type="predicted"/>